<keyword evidence="6" id="KW-1185">Reference proteome</keyword>
<protein>
    <recommendedName>
        <fullName evidence="4">Transporter-associated domain-containing protein</fullName>
    </recommendedName>
</protein>
<dbReference type="AlphaFoldDB" id="A0AAV3P7X4"/>
<dbReference type="Gene3D" id="3.30.465.10">
    <property type="match status" value="1"/>
</dbReference>
<evidence type="ECO:0000256" key="2">
    <source>
        <dbReference type="ARBA" id="ARBA00023122"/>
    </source>
</evidence>
<evidence type="ECO:0000313" key="5">
    <source>
        <dbReference type="EMBL" id="GAA0146133.1"/>
    </source>
</evidence>
<name>A0AAV3P7X4_LITER</name>
<feature type="compositionally biased region" description="Basic and acidic residues" evidence="3">
    <location>
        <begin position="109"/>
        <end position="126"/>
    </location>
</feature>
<feature type="region of interest" description="Disordered" evidence="3">
    <location>
        <begin position="36"/>
        <end position="55"/>
    </location>
</feature>
<evidence type="ECO:0000256" key="3">
    <source>
        <dbReference type="SAM" id="MobiDB-lite"/>
    </source>
</evidence>
<keyword evidence="2" id="KW-0129">CBS domain</keyword>
<dbReference type="Proteomes" id="UP001454036">
    <property type="component" value="Unassembled WGS sequence"/>
</dbReference>
<comment type="caution">
    <text evidence="5">The sequence shown here is derived from an EMBL/GenBank/DDBJ whole genome shotgun (WGS) entry which is preliminary data.</text>
</comment>
<organism evidence="5 6">
    <name type="scientific">Lithospermum erythrorhizon</name>
    <name type="common">Purple gromwell</name>
    <name type="synonym">Lithospermum officinale var. erythrorhizon</name>
    <dbReference type="NCBI Taxonomy" id="34254"/>
    <lineage>
        <taxon>Eukaryota</taxon>
        <taxon>Viridiplantae</taxon>
        <taxon>Streptophyta</taxon>
        <taxon>Embryophyta</taxon>
        <taxon>Tracheophyta</taxon>
        <taxon>Spermatophyta</taxon>
        <taxon>Magnoliopsida</taxon>
        <taxon>eudicotyledons</taxon>
        <taxon>Gunneridae</taxon>
        <taxon>Pentapetalae</taxon>
        <taxon>asterids</taxon>
        <taxon>lamiids</taxon>
        <taxon>Boraginales</taxon>
        <taxon>Boraginaceae</taxon>
        <taxon>Boraginoideae</taxon>
        <taxon>Lithospermeae</taxon>
        <taxon>Lithospermum</taxon>
    </lineage>
</organism>
<dbReference type="EMBL" id="BAABME010000881">
    <property type="protein sequence ID" value="GAA0146133.1"/>
    <property type="molecule type" value="Genomic_DNA"/>
</dbReference>
<gene>
    <name evidence="5" type="ORF">LIER_06159</name>
</gene>
<feature type="compositionally biased region" description="Basic and acidic residues" evidence="3">
    <location>
        <begin position="36"/>
        <end position="52"/>
    </location>
</feature>
<accession>A0AAV3P7X4</accession>
<feature type="region of interest" description="Disordered" evidence="3">
    <location>
        <begin position="97"/>
        <end position="150"/>
    </location>
</feature>
<dbReference type="GO" id="GO:0050660">
    <property type="term" value="F:flavin adenine dinucleotide binding"/>
    <property type="evidence" value="ECO:0007669"/>
    <property type="project" value="InterPro"/>
</dbReference>
<dbReference type="InterPro" id="IPR036318">
    <property type="entry name" value="FAD-bd_PCMH-like_sf"/>
</dbReference>
<proteinExistence type="predicted"/>
<feature type="compositionally biased region" description="Basic and acidic residues" evidence="3">
    <location>
        <begin position="139"/>
        <end position="150"/>
    </location>
</feature>
<dbReference type="PANTHER" id="PTHR22777">
    <property type="entry name" value="HEMOLYSIN-RELATED"/>
    <property type="match status" value="1"/>
</dbReference>
<dbReference type="Pfam" id="PF03471">
    <property type="entry name" value="CorC_HlyC"/>
    <property type="match status" value="1"/>
</dbReference>
<sequence length="150" mass="17303">MPEDQQYETVSGFVCEAFGYIPRTGETIKVVLEKENREERDVVESEPDRPDQNTKNQIFKLEILAGNARKVSAVRFERINQDGATIESQGVVHPVPKLMKRKWGNNDESDGKDQNGVPYEKDKTDTNDFSDNFVMYENEDSHDHLRKHES</sequence>
<keyword evidence="1" id="KW-0677">Repeat</keyword>
<dbReference type="InterPro" id="IPR005170">
    <property type="entry name" value="Transptr-assoc_dom"/>
</dbReference>
<evidence type="ECO:0000313" key="6">
    <source>
        <dbReference type="Proteomes" id="UP001454036"/>
    </source>
</evidence>
<evidence type="ECO:0000259" key="4">
    <source>
        <dbReference type="Pfam" id="PF03471"/>
    </source>
</evidence>
<reference evidence="5 6" key="1">
    <citation type="submission" date="2024-01" db="EMBL/GenBank/DDBJ databases">
        <title>The complete chloroplast genome sequence of Lithospermum erythrorhizon: insights into the phylogenetic relationship among Boraginaceae species and the maternal lineages of purple gromwells.</title>
        <authorList>
            <person name="Okada T."/>
            <person name="Watanabe K."/>
        </authorList>
    </citation>
    <scope>NUCLEOTIDE SEQUENCE [LARGE SCALE GENOMIC DNA]</scope>
</reference>
<dbReference type="PANTHER" id="PTHR22777:SF17">
    <property type="entry name" value="UPF0053 PROTEIN SLL0260"/>
    <property type="match status" value="1"/>
</dbReference>
<evidence type="ECO:0000256" key="1">
    <source>
        <dbReference type="ARBA" id="ARBA00022737"/>
    </source>
</evidence>
<dbReference type="InterPro" id="IPR016169">
    <property type="entry name" value="FAD-bd_PCMH_sub2"/>
</dbReference>
<feature type="domain" description="Transporter-associated" evidence="4">
    <location>
        <begin position="1"/>
        <end position="78"/>
    </location>
</feature>
<dbReference type="SUPFAM" id="SSF56176">
    <property type="entry name" value="FAD-binding/transporter-associated domain-like"/>
    <property type="match status" value="1"/>
</dbReference>